<proteinExistence type="predicted"/>
<feature type="compositionally biased region" description="Basic and acidic residues" evidence="2">
    <location>
        <begin position="1"/>
        <end position="12"/>
    </location>
</feature>
<dbReference type="RefSeq" id="WP_003503797.1">
    <property type="nucleotide sequence ID" value="NZ_GL834317.1"/>
</dbReference>
<feature type="coiled-coil region" evidence="1">
    <location>
        <begin position="182"/>
        <end position="209"/>
    </location>
</feature>
<evidence type="ECO:0000256" key="2">
    <source>
        <dbReference type="SAM" id="MobiDB-lite"/>
    </source>
</evidence>
<dbReference type="HOGENOM" id="CLU_354779_0_0_9"/>
<dbReference type="STRING" id="1512.GCA_900049235_04185"/>
<dbReference type="EMBL" id="ADLQ01000084">
    <property type="protein sequence ID" value="EGA92198.1"/>
    <property type="molecule type" value="Genomic_DNA"/>
</dbReference>
<comment type="caution">
    <text evidence="3">The sequence shown here is derived from an EMBL/GenBank/DDBJ whole genome shotgun (WGS) entry which is preliminary data.</text>
</comment>
<feature type="region of interest" description="Disordered" evidence="2">
    <location>
        <begin position="1"/>
        <end position="75"/>
    </location>
</feature>
<evidence type="ECO:0000313" key="3">
    <source>
        <dbReference type="EMBL" id="EGA92198.1"/>
    </source>
</evidence>
<reference evidence="3 4" key="1">
    <citation type="submission" date="2010-12" db="EMBL/GenBank/DDBJ databases">
        <title>The Genome Sequence of Clostridium symbiosum strain WAL-14163.</title>
        <authorList>
            <person name="Earl A."/>
            <person name="Ward D."/>
            <person name="Feldgarden M."/>
            <person name="Gevers D."/>
            <person name="Finegold S.M."/>
            <person name="Summanen P.H."/>
            <person name="Molitoris D.R."/>
            <person name="Vaisanen M.L."/>
            <person name="Daigneault M."/>
            <person name="Young S.K."/>
            <person name="Zeng Q."/>
            <person name="Gargeya S."/>
            <person name="Fitzgerald M."/>
            <person name="Haas B."/>
            <person name="Abouelleil A."/>
            <person name="Alvarado L."/>
            <person name="Arachchi H.M."/>
            <person name="Berlin A."/>
            <person name="Brown A."/>
            <person name="Chapman S.B."/>
            <person name="Chen Z."/>
            <person name="Dunbar C."/>
            <person name="Freedman E."/>
            <person name="Gearin G."/>
            <person name="Gellesch M."/>
            <person name="Goldberg J."/>
            <person name="Griggs A."/>
            <person name="Gujja S."/>
            <person name="Heilman E."/>
            <person name="Heiman D."/>
            <person name="Howarth C."/>
            <person name="Larson L."/>
            <person name="Lui A."/>
            <person name="MacDonald P.J.P."/>
            <person name="Mehta T."/>
            <person name="Montmayeur A."/>
            <person name="Murphy C."/>
            <person name="Neiman D."/>
            <person name="Pearson M."/>
            <person name="Priest M."/>
            <person name="Roberts A."/>
            <person name="Saif S."/>
            <person name="Shea T."/>
            <person name="Shenoy N."/>
            <person name="Sisk P."/>
            <person name="Stolte C."/>
            <person name="Sykes S."/>
            <person name="White J."/>
            <person name="Yandava C."/>
            <person name="Nusbaum C."/>
            <person name="Birren B."/>
        </authorList>
    </citation>
    <scope>NUCLEOTIDE SEQUENCE [LARGE SCALE GENOMIC DNA]</scope>
    <source>
        <strain evidence="3 4">WAL-14163</strain>
    </source>
</reference>
<keyword evidence="1" id="KW-0175">Coiled coil</keyword>
<evidence type="ECO:0000256" key="1">
    <source>
        <dbReference type="SAM" id="Coils"/>
    </source>
</evidence>
<evidence type="ECO:0000313" key="4">
    <source>
        <dbReference type="Proteomes" id="UP000002970"/>
    </source>
</evidence>
<sequence length="791" mass="89232">MPGEEEVRKDKDEQTEEILETPKGGETGEHQTEETQEAQVVEPETPPPSAEETVAETPSSATHKKKYHHKQGHDAAAKALYHKIHDDKKAVEGTEEKLRTLEGPVAAVRSDEDKNSITDTLLQEYKLIDNVKSRIENQYADEAEGLAHDKDKKRMGRRVERLRSKTDAVLELYRANRKTLDEREAEYKLDDFDERLAALKEDRRKTKHDKGIGKVSYQDYRAIKYRLGDMIAEGKNLPAPKSEKAKERQESINKHIAHEKKYVEKLAAYMPKEDQEISKKKEAEAQEKTNSLNAYYKASMPFIRLIFKARAVKDISKPEETVWKKMKAKAGEVKDKYDEGSEFKEMLDDTKDSGAAFSDALKGKESSDESGGLMGWIKANGKTAVRWLTGKFGGDKSDQDTAGVVFEELADWFEPLVSVGKLFKGIKSFVSDIGDMSWEEAKDAASELIGNSIETGIDMLETLFDKLKIIPFFGEIASVVKGAVGVVQNVLKFIDKKKHRDEAGKNKAALKEKMLKKQQKYASMDDTKGLGLYDFMGKATEKHGFFRKTETTEVHVGKKTSKDTRRKKSETAGNTTIEAQMEQLQEVDTENLHQDLEDMKEKKDRGALSLEERRKYYKMKTLKTSREYMEQKASVSVNRNRMRNSGFEIAHSALDCLSGICGLIPGVGTAVSTGIKFFNATSKLAHKGFTKGRKLLQGKGVQEKKDKARTGMAQNIFNQMLFVSTAMRDKEDDEKEPLFNAGPESIRRVSKNVDYLESTTSTLSYQISEMLQVKDRDTLLDKMASAFSTEG</sequence>
<name>E7GSH9_CLOS6</name>
<dbReference type="AlphaFoldDB" id="E7GSH9"/>
<organism evidence="3 4">
    <name type="scientific">Clostridium symbiosum (strain WAL-14163)</name>
    <dbReference type="NCBI Taxonomy" id="742740"/>
    <lineage>
        <taxon>Bacteria</taxon>
        <taxon>Bacillati</taxon>
        <taxon>Bacillota</taxon>
        <taxon>Clostridia</taxon>
        <taxon>Lachnospirales</taxon>
        <taxon>Lachnospiraceae</taxon>
        <taxon>Otoolea</taxon>
    </lineage>
</organism>
<dbReference type="Proteomes" id="UP000002970">
    <property type="component" value="Unassembled WGS sequence"/>
</dbReference>
<protein>
    <submittedName>
        <fullName evidence="3">Uncharacterized protein</fullName>
    </submittedName>
</protein>
<gene>
    <name evidence="3" type="ORF">HMPREF9474_03874</name>
</gene>
<accession>E7GSH9</accession>
<feature type="compositionally biased region" description="Basic residues" evidence="2">
    <location>
        <begin position="62"/>
        <end position="71"/>
    </location>
</feature>
<keyword evidence="4" id="KW-1185">Reference proteome</keyword>